<dbReference type="Proteomes" id="UP000236664">
    <property type="component" value="Unassembled WGS sequence"/>
</dbReference>
<name>A0A2K0WSK5_GIBNY</name>
<sequence length="155" mass="17979">MARKKTEIKQRLKQHDDAIDENGKLIAQAGNKVFEIEQAVNKLETEHNFEEYNPECYERCGWDLLGPTKTEYMLSKKLRSLVDENCKLKYQIDTYKSTLIPQNFVLKQQKAALDQQKAAIEQLRPTIGAMRDRLYEVEMVANQILGKATEKDLQS</sequence>
<evidence type="ECO:0000313" key="1">
    <source>
        <dbReference type="EMBL" id="PNP85265.1"/>
    </source>
</evidence>
<keyword evidence="2" id="KW-1185">Reference proteome</keyword>
<evidence type="ECO:0000313" key="2">
    <source>
        <dbReference type="Proteomes" id="UP000236664"/>
    </source>
</evidence>
<dbReference type="OrthoDB" id="5104154at2759"/>
<gene>
    <name evidence="1" type="ORF">FNYG_01494</name>
</gene>
<accession>A0A2K0WSK5</accession>
<reference evidence="1 2" key="1">
    <citation type="submission" date="2017-06" db="EMBL/GenBank/DDBJ databases">
        <title>Genome of Fusarium nygamai isolate CS10214.</title>
        <authorList>
            <person name="Gardiner D.M."/>
            <person name="Obanor F."/>
            <person name="Kazan K."/>
        </authorList>
    </citation>
    <scope>NUCLEOTIDE SEQUENCE [LARGE SCALE GENOMIC DNA]</scope>
    <source>
        <strain evidence="1 2">CS10214</strain>
    </source>
</reference>
<organism evidence="1 2">
    <name type="scientific">Gibberella nygamai</name>
    <name type="common">Bean root rot disease fungus</name>
    <name type="synonym">Fusarium nygamai</name>
    <dbReference type="NCBI Taxonomy" id="42673"/>
    <lineage>
        <taxon>Eukaryota</taxon>
        <taxon>Fungi</taxon>
        <taxon>Dikarya</taxon>
        <taxon>Ascomycota</taxon>
        <taxon>Pezizomycotina</taxon>
        <taxon>Sordariomycetes</taxon>
        <taxon>Hypocreomycetidae</taxon>
        <taxon>Hypocreales</taxon>
        <taxon>Nectriaceae</taxon>
        <taxon>Fusarium</taxon>
        <taxon>Fusarium fujikuroi species complex</taxon>
    </lineage>
</organism>
<comment type="caution">
    <text evidence="1">The sequence shown here is derived from an EMBL/GenBank/DDBJ whole genome shotgun (WGS) entry which is preliminary data.</text>
</comment>
<protein>
    <submittedName>
        <fullName evidence="1">Uncharacterized protein</fullName>
    </submittedName>
</protein>
<dbReference type="AlphaFoldDB" id="A0A2K0WSK5"/>
<proteinExistence type="predicted"/>
<dbReference type="EMBL" id="MTQA01000028">
    <property type="protein sequence ID" value="PNP85265.1"/>
    <property type="molecule type" value="Genomic_DNA"/>
</dbReference>